<organism evidence="3 4">
    <name type="scientific">Melghirimyces algeriensis</name>
    <dbReference type="NCBI Taxonomy" id="910412"/>
    <lineage>
        <taxon>Bacteria</taxon>
        <taxon>Bacillati</taxon>
        <taxon>Bacillota</taxon>
        <taxon>Bacilli</taxon>
        <taxon>Bacillales</taxon>
        <taxon>Thermoactinomycetaceae</taxon>
        <taxon>Melghirimyces</taxon>
    </lineage>
</organism>
<gene>
    <name evidence="3" type="ORF">SAMN06264849_105124</name>
</gene>
<feature type="compositionally biased region" description="Basic and acidic residues" evidence="1">
    <location>
        <begin position="171"/>
        <end position="188"/>
    </location>
</feature>
<sequence>MQQEKKRIRDGEPEQKQKTDELRTTKDFRSETSDTATEPMKKTPEPKSTLSHEEEGLGFSSEAAVEETNESTMTEAQEDTADMDERKENPSESVTGQDPVGNKTEVESDEGVQKERTDVSSQKRDHEEVISNQLQERLDEHPNTPENTSSAEKGSSEEIQEVEDGQNLEGSKQEDEDRLEVERSKKEDEDLEDTENQSEYRKPAGVLKWTKADGITSDEVEELSPSDEPASDSKTEPLEDEQSASEEKKRKRPRWMMFVFLWLPLLAVAALVGGILIGYSVIGEDPVGEVFDLDMWEHIYNLIYG</sequence>
<evidence type="ECO:0000313" key="3">
    <source>
        <dbReference type="EMBL" id="SMO66714.1"/>
    </source>
</evidence>
<feature type="compositionally biased region" description="Acidic residues" evidence="1">
    <location>
        <begin position="216"/>
        <end position="225"/>
    </location>
</feature>
<keyword evidence="2" id="KW-0812">Transmembrane</keyword>
<evidence type="ECO:0000256" key="2">
    <source>
        <dbReference type="SAM" id="Phobius"/>
    </source>
</evidence>
<feature type="compositionally biased region" description="Basic and acidic residues" evidence="1">
    <location>
        <begin position="39"/>
        <end position="55"/>
    </location>
</feature>
<feature type="compositionally biased region" description="Polar residues" evidence="1">
    <location>
        <begin position="144"/>
        <end position="153"/>
    </location>
</feature>
<protein>
    <submittedName>
        <fullName evidence="3">DNA-directed RNA polymerase subunit beta</fullName>
    </submittedName>
</protein>
<accession>A0A521D4W5</accession>
<dbReference type="RefSeq" id="WP_142505453.1">
    <property type="nucleotide sequence ID" value="NZ_FXTI01000005.1"/>
</dbReference>
<keyword evidence="3" id="KW-0804">Transcription</keyword>
<keyword evidence="3" id="KW-0240">DNA-directed RNA polymerase</keyword>
<dbReference type="AlphaFoldDB" id="A0A521D4W5"/>
<dbReference type="Pfam" id="PF11772">
    <property type="entry name" value="EpuA"/>
    <property type="match status" value="1"/>
</dbReference>
<feature type="transmembrane region" description="Helical" evidence="2">
    <location>
        <begin position="258"/>
        <end position="282"/>
    </location>
</feature>
<dbReference type="EMBL" id="FXTI01000005">
    <property type="protein sequence ID" value="SMO66714.1"/>
    <property type="molecule type" value="Genomic_DNA"/>
</dbReference>
<dbReference type="OrthoDB" id="2991712at2"/>
<keyword evidence="2" id="KW-0472">Membrane</keyword>
<keyword evidence="4" id="KW-1185">Reference proteome</keyword>
<feature type="compositionally biased region" description="Basic and acidic residues" evidence="1">
    <location>
        <begin position="1"/>
        <end position="32"/>
    </location>
</feature>
<reference evidence="3 4" key="1">
    <citation type="submission" date="2017-05" db="EMBL/GenBank/DDBJ databases">
        <authorList>
            <person name="Varghese N."/>
            <person name="Submissions S."/>
        </authorList>
    </citation>
    <scope>NUCLEOTIDE SEQUENCE [LARGE SCALE GENOMIC DNA]</scope>
    <source>
        <strain evidence="3 4">DSM 45474</strain>
    </source>
</reference>
<feature type="region of interest" description="Disordered" evidence="1">
    <location>
        <begin position="1"/>
        <end position="248"/>
    </location>
</feature>
<keyword evidence="2" id="KW-1133">Transmembrane helix</keyword>
<dbReference type="InterPro" id="IPR024596">
    <property type="entry name" value="RNApol_su_b/EpuA"/>
</dbReference>
<dbReference type="GO" id="GO:0000428">
    <property type="term" value="C:DNA-directed RNA polymerase complex"/>
    <property type="evidence" value="ECO:0007669"/>
    <property type="project" value="UniProtKB-KW"/>
</dbReference>
<proteinExistence type="predicted"/>
<dbReference type="Proteomes" id="UP000315636">
    <property type="component" value="Unassembled WGS sequence"/>
</dbReference>
<evidence type="ECO:0000313" key="4">
    <source>
        <dbReference type="Proteomes" id="UP000315636"/>
    </source>
</evidence>
<feature type="compositionally biased region" description="Basic and acidic residues" evidence="1">
    <location>
        <begin position="111"/>
        <end position="129"/>
    </location>
</feature>
<name>A0A521D4W5_9BACL</name>
<evidence type="ECO:0000256" key="1">
    <source>
        <dbReference type="SAM" id="MobiDB-lite"/>
    </source>
</evidence>